<evidence type="ECO:0000256" key="1">
    <source>
        <dbReference type="SAM" id="MobiDB-lite"/>
    </source>
</evidence>
<sequence length="145" mass="15882">MDSPATSVGLFPPLRSGCPAMNHAIQKDQHAQRNSVRASAWCCDADDGLGVNRRRPQQRGGSAGDQTEAANSAFKATTGFPGSSASGRWLPGFFSFLRTKRRQWRPNATMDDDERRGWSGGRRLEREGERGESDSGDGGRWDLRG</sequence>
<name>Q69PU9_ORYSJ</name>
<evidence type="ECO:0000313" key="3">
    <source>
        <dbReference type="Proteomes" id="UP000000763"/>
    </source>
</evidence>
<organism evidence="2 3">
    <name type="scientific">Oryza sativa subsp. japonica</name>
    <name type="common">Rice</name>
    <dbReference type="NCBI Taxonomy" id="39947"/>
    <lineage>
        <taxon>Eukaryota</taxon>
        <taxon>Viridiplantae</taxon>
        <taxon>Streptophyta</taxon>
        <taxon>Embryophyta</taxon>
        <taxon>Tracheophyta</taxon>
        <taxon>Spermatophyta</taxon>
        <taxon>Magnoliopsida</taxon>
        <taxon>Liliopsida</taxon>
        <taxon>Poales</taxon>
        <taxon>Poaceae</taxon>
        <taxon>BOP clade</taxon>
        <taxon>Oryzoideae</taxon>
        <taxon>Oryzeae</taxon>
        <taxon>Oryzinae</taxon>
        <taxon>Oryza</taxon>
        <taxon>Oryza sativa</taxon>
    </lineage>
</organism>
<protein>
    <submittedName>
        <fullName evidence="2">Uncharacterized protein</fullName>
    </submittedName>
</protein>
<dbReference type="Proteomes" id="UP000000763">
    <property type="component" value="Chromosome 7"/>
</dbReference>
<gene>
    <name evidence="2" type="primary">OSJNBa0091L05.11</name>
</gene>
<accession>Q69PU9</accession>
<feature type="compositionally biased region" description="Basic and acidic residues" evidence="1">
    <location>
        <begin position="113"/>
        <end position="145"/>
    </location>
</feature>
<reference evidence="3" key="2">
    <citation type="journal article" date="2008" name="Nucleic Acids Res.">
        <title>The rice annotation project database (RAP-DB): 2008 update.</title>
        <authorList>
            <consortium name="The rice annotation project (RAP)"/>
        </authorList>
    </citation>
    <scope>GENOME REANNOTATION</scope>
    <source>
        <strain evidence="3">cv. Nipponbare</strain>
    </source>
</reference>
<dbReference type="EMBL" id="AP005475">
    <property type="protein sequence ID" value="BAD31484.1"/>
    <property type="molecule type" value="Genomic_DNA"/>
</dbReference>
<feature type="region of interest" description="Disordered" evidence="1">
    <location>
        <begin position="101"/>
        <end position="145"/>
    </location>
</feature>
<reference evidence="3" key="1">
    <citation type="journal article" date="2005" name="Nature">
        <title>The map-based sequence of the rice genome.</title>
        <authorList>
            <consortium name="International rice genome sequencing project (IRGSP)"/>
            <person name="Matsumoto T."/>
            <person name="Wu J."/>
            <person name="Kanamori H."/>
            <person name="Katayose Y."/>
            <person name="Fujisawa M."/>
            <person name="Namiki N."/>
            <person name="Mizuno H."/>
            <person name="Yamamoto K."/>
            <person name="Antonio B.A."/>
            <person name="Baba T."/>
            <person name="Sakata K."/>
            <person name="Nagamura Y."/>
            <person name="Aoki H."/>
            <person name="Arikawa K."/>
            <person name="Arita K."/>
            <person name="Bito T."/>
            <person name="Chiden Y."/>
            <person name="Fujitsuka N."/>
            <person name="Fukunaka R."/>
            <person name="Hamada M."/>
            <person name="Harada C."/>
            <person name="Hayashi A."/>
            <person name="Hijishita S."/>
            <person name="Honda M."/>
            <person name="Hosokawa S."/>
            <person name="Ichikawa Y."/>
            <person name="Idonuma A."/>
            <person name="Iijima M."/>
            <person name="Ikeda M."/>
            <person name="Ikeno M."/>
            <person name="Ito K."/>
            <person name="Ito S."/>
            <person name="Ito T."/>
            <person name="Ito Y."/>
            <person name="Ito Y."/>
            <person name="Iwabuchi A."/>
            <person name="Kamiya K."/>
            <person name="Karasawa W."/>
            <person name="Kurita K."/>
            <person name="Katagiri S."/>
            <person name="Kikuta A."/>
            <person name="Kobayashi H."/>
            <person name="Kobayashi N."/>
            <person name="Machita K."/>
            <person name="Maehara T."/>
            <person name="Masukawa M."/>
            <person name="Mizubayashi T."/>
            <person name="Mukai Y."/>
            <person name="Nagasaki H."/>
            <person name="Nagata Y."/>
            <person name="Naito S."/>
            <person name="Nakashima M."/>
            <person name="Nakama Y."/>
            <person name="Nakamichi Y."/>
            <person name="Nakamura M."/>
            <person name="Meguro A."/>
            <person name="Negishi M."/>
            <person name="Ohta I."/>
            <person name="Ohta T."/>
            <person name="Okamoto M."/>
            <person name="Ono N."/>
            <person name="Saji S."/>
            <person name="Sakaguchi M."/>
            <person name="Sakai K."/>
            <person name="Shibata M."/>
            <person name="Shimokawa T."/>
            <person name="Song J."/>
            <person name="Takazaki Y."/>
            <person name="Terasawa K."/>
            <person name="Tsugane M."/>
            <person name="Tsuji K."/>
            <person name="Ueda S."/>
            <person name="Waki K."/>
            <person name="Yamagata H."/>
            <person name="Yamamoto M."/>
            <person name="Yamamoto S."/>
            <person name="Yamane H."/>
            <person name="Yoshiki S."/>
            <person name="Yoshihara R."/>
            <person name="Yukawa K."/>
            <person name="Zhong H."/>
            <person name="Yano M."/>
            <person name="Yuan Q."/>
            <person name="Ouyang S."/>
            <person name="Liu J."/>
            <person name="Jones K.M."/>
            <person name="Gansberger K."/>
            <person name="Moffat K."/>
            <person name="Hill J."/>
            <person name="Bera J."/>
            <person name="Fadrosh D."/>
            <person name="Jin S."/>
            <person name="Johri S."/>
            <person name="Kim M."/>
            <person name="Overton L."/>
            <person name="Reardon M."/>
            <person name="Tsitrin T."/>
            <person name="Vuong H."/>
            <person name="Weaver B."/>
            <person name="Ciecko A."/>
            <person name="Tallon L."/>
            <person name="Jackson J."/>
            <person name="Pai G."/>
            <person name="Aken S.V."/>
            <person name="Utterback T."/>
            <person name="Reidmuller S."/>
            <person name="Feldblyum T."/>
            <person name="Hsiao J."/>
            <person name="Zismann V."/>
            <person name="Iobst S."/>
            <person name="de Vazeille A.R."/>
            <person name="Buell C.R."/>
            <person name="Ying K."/>
            <person name="Li Y."/>
            <person name="Lu T."/>
            <person name="Huang Y."/>
            <person name="Zhao Q."/>
            <person name="Feng Q."/>
            <person name="Zhang L."/>
            <person name="Zhu J."/>
            <person name="Weng Q."/>
            <person name="Mu J."/>
            <person name="Lu Y."/>
            <person name="Fan D."/>
            <person name="Liu Y."/>
            <person name="Guan J."/>
            <person name="Zhang Y."/>
            <person name="Yu S."/>
            <person name="Liu X."/>
            <person name="Zhang Y."/>
            <person name="Hong G."/>
            <person name="Han B."/>
            <person name="Choisne N."/>
            <person name="Demange N."/>
            <person name="Orjeda G."/>
            <person name="Samain S."/>
            <person name="Cattolico L."/>
            <person name="Pelletier E."/>
            <person name="Couloux A."/>
            <person name="Segurens B."/>
            <person name="Wincker P."/>
            <person name="D'Hont A."/>
            <person name="Scarpelli C."/>
            <person name="Weissenbach J."/>
            <person name="Salanoubat M."/>
            <person name="Quetier F."/>
            <person name="Yu Y."/>
            <person name="Kim H.R."/>
            <person name="Rambo T."/>
            <person name="Currie J."/>
            <person name="Collura K."/>
            <person name="Luo M."/>
            <person name="Yang T."/>
            <person name="Ammiraju J.S.S."/>
            <person name="Engler F."/>
            <person name="Soderlund C."/>
            <person name="Wing R.A."/>
            <person name="Palmer L.E."/>
            <person name="de la Bastide M."/>
            <person name="Spiegel L."/>
            <person name="Nascimento L."/>
            <person name="Zutavern T."/>
            <person name="O'Shaughnessy A."/>
            <person name="Dike S."/>
            <person name="Dedhia N."/>
            <person name="Preston R."/>
            <person name="Balija V."/>
            <person name="McCombie W.R."/>
            <person name="Chow T."/>
            <person name="Chen H."/>
            <person name="Chung M."/>
            <person name="Chen C."/>
            <person name="Shaw J."/>
            <person name="Wu H."/>
            <person name="Hsiao K."/>
            <person name="Chao Y."/>
            <person name="Chu M."/>
            <person name="Cheng C."/>
            <person name="Hour A."/>
            <person name="Lee P."/>
            <person name="Lin S."/>
            <person name="Lin Y."/>
            <person name="Liou J."/>
            <person name="Liu S."/>
            <person name="Hsing Y."/>
            <person name="Raghuvanshi S."/>
            <person name="Mohanty A."/>
            <person name="Bharti A.K."/>
            <person name="Gaur A."/>
            <person name="Gupta V."/>
            <person name="Kumar D."/>
            <person name="Ravi V."/>
            <person name="Vij S."/>
            <person name="Kapur A."/>
            <person name="Khurana P."/>
            <person name="Khurana P."/>
            <person name="Khurana J.P."/>
            <person name="Tyagi A.K."/>
            <person name="Gaikwad K."/>
            <person name="Singh A."/>
            <person name="Dalal V."/>
            <person name="Srivastava S."/>
            <person name="Dixit A."/>
            <person name="Pal A.K."/>
            <person name="Ghazi I.A."/>
            <person name="Yadav M."/>
            <person name="Pandit A."/>
            <person name="Bhargava A."/>
            <person name="Sureshbabu K."/>
            <person name="Batra K."/>
            <person name="Sharma T.R."/>
            <person name="Mohapatra T."/>
            <person name="Singh N.K."/>
            <person name="Messing J."/>
            <person name="Nelson A.B."/>
            <person name="Fuks G."/>
            <person name="Kavchok S."/>
            <person name="Keizer G."/>
            <person name="Linton E."/>
            <person name="Llaca V."/>
            <person name="Song R."/>
            <person name="Tanyolac B."/>
            <person name="Young S."/>
            <person name="Ho-Il K."/>
            <person name="Hahn J.H."/>
            <person name="Sangsakoo G."/>
            <person name="Vanavichit A."/>
            <person name="de Mattos Luiz.A.T."/>
            <person name="Zimmer P.D."/>
            <person name="Malone G."/>
            <person name="Dellagostin O."/>
            <person name="de Oliveira A.C."/>
            <person name="Bevan M."/>
            <person name="Bancroft I."/>
            <person name="Minx P."/>
            <person name="Cordum H."/>
            <person name="Wilson R."/>
            <person name="Cheng Z."/>
            <person name="Jin W."/>
            <person name="Jiang J."/>
            <person name="Leong S.A."/>
            <person name="Iwama H."/>
            <person name="Gojobori T."/>
            <person name="Itoh T."/>
            <person name="Niimura Y."/>
            <person name="Fujii Y."/>
            <person name="Habara T."/>
            <person name="Sakai H."/>
            <person name="Sato Y."/>
            <person name="Wilson G."/>
            <person name="Kumar K."/>
            <person name="McCouch S."/>
            <person name="Juretic N."/>
            <person name="Hoen D."/>
            <person name="Wright S."/>
            <person name="Bruskiewich R."/>
            <person name="Bureau T."/>
            <person name="Miyao A."/>
            <person name="Hirochika H."/>
            <person name="Nishikawa T."/>
            <person name="Kadowaki K."/>
            <person name="Sugiura M."/>
            <person name="Burr B."/>
            <person name="Sasaki T."/>
        </authorList>
    </citation>
    <scope>NUCLEOTIDE SEQUENCE [LARGE SCALE GENOMIC DNA]</scope>
    <source>
        <strain evidence="3">cv. Nipponbare</strain>
    </source>
</reference>
<evidence type="ECO:0000313" key="2">
    <source>
        <dbReference type="EMBL" id="BAD31484.1"/>
    </source>
</evidence>
<feature type="region of interest" description="Disordered" evidence="1">
    <location>
        <begin position="46"/>
        <end position="85"/>
    </location>
</feature>
<dbReference type="AlphaFoldDB" id="Q69PU9"/>
<proteinExistence type="predicted"/>